<reference evidence="2 3" key="1">
    <citation type="submission" date="2018-06" db="EMBL/GenBank/DDBJ databases">
        <title>Genomic Encyclopedia of Archaeal and Bacterial Type Strains, Phase II (KMG-II): from individual species to whole genera.</title>
        <authorList>
            <person name="Goeker M."/>
        </authorList>
    </citation>
    <scope>NUCLEOTIDE SEQUENCE [LARGE SCALE GENOMIC DNA]</scope>
    <source>
        <strain evidence="2 3">DSM 19830</strain>
    </source>
</reference>
<protein>
    <submittedName>
        <fullName evidence="2">YbbR-like protein</fullName>
    </submittedName>
</protein>
<evidence type="ECO:0000313" key="3">
    <source>
        <dbReference type="Proteomes" id="UP000248882"/>
    </source>
</evidence>
<organism evidence="2 3">
    <name type="scientific">Algoriphagus chordae</name>
    <dbReference type="NCBI Taxonomy" id="237019"/>
    <lineage>
        <taxon>Bacteria</taxon>
        <taxon>Pseudomonadati</taxon>
        <taxon>Bacteroidota</taxon>
        <taxon>Cytophagia</taxon>
        <taxon>Cytophagales</taxon>
        <taxon>Cyclobacteriaceae</taxon>
        <taxon>Algoriphagus</taxon>
    </lineage>
</organism>
<dbReference type="InterPro" id="IPR012505">
    <property type="entry name" value="YbbR"/>
</dbReference>
<dbReference type="AlphaFoldDB" id="A0A2W7R2Z0"/>
<dbReference type="Pfam" id="PF07949">
    <property type="entry name" value="YbbR"/>
    <property type="match status" value="1"/>
</dbReference>
<sequence>MPETNKSSQRISPKKLSNLKVVVLCIAAATTFWILNALNKDDYNTIVDFPVDILYDQNEFVAVAGLPKTLEIEISGNGWDLLRKYFNFNNDAFPLELNNPAATNYILTNDLKRSLGEFLSPTQLVSVLDDTLKFNINKIESIKVKPILDSTSFSMGNNFRIIDEITFSPETITLTGPSSILDSLSTEFPVVLDENRINQSVDKEISLEVPKDLSDLVQVQEEKVRVQFEVIEFLEGNKRLKIKKLNFPKSVSLEDEELVIMMTYLVDERKTSDLKELEFEAVLNYYQRNKEDSTITVQVKPMPDYLDQVQIDPPILRLKYE</sequence>
<dbReference type="Proteomes" id="UP000248882">
    <property type="component" value="Unassembled WGS sequence"/>
</dbReference>
<keyword evidence="1" id="KW-0812">Transmembrane</keyword>
<feature type="transmembrane region" description="Helical" evidence="1">
    <location>
        <begin position="21"/>
        <end position="38"/>
    </location>
</feature>
<name>A0A2W7R2Z0_9BACT</name>
<dbReference type="PANTHER" id="PTHR37804:SF1">
    <property type="entry name" value="CDAA REGULATORY PROTEIN CDAR"/>
    <property type="match status" value="1"/>
</dbReference>
<dbReference type="PANTHER" id="PTHR37804">
    <property type="entry name" value="CDAA REGULATORY PROTEIN CDAR"/>
    <property type="match status" value="1"/>
</dbReference>
<evidence type="ECO:0000256" key="1">
    <source>
        <dbReference type="SAM" id="Phobius"/>
    </source>
</evidence>
<accession>A0A2W7R2Z0</accession>
<keyword evidence="1" id="KW-1133">Transmembrane helix</keyword>
<keyword evidence="1" id="KW-0472">Membrane</keyword>
<dbReference type="InterPro" id="IPR053154">
    <property type="entry name" value="c-di-AMP_regulator"/>
</dbReference>
<keyword evidence="3" id="KW-1185">Reference proteome</keyword>
<evidence type="ECO:0000313" key="2">
    <source>
        <dbReference type="EMBL" id="PZX52620.1"/>
    </source>
</evidence>
<gene>
    <name evidence="2" type="ORF">LV85_01922</name>
</gene>
<dbReference type="RefSeq" id="WP_111318715.1">
    <property type="nucleotide sequence ID" value="NZ_QKZT01000007.1"/>
</dbReference>
<dbReference type="Gene3D" id="2.170.120.40">
    <property type="entry name" value="YbbR-like domain"/>
    <property type="match status" value="1"/>
</dbReference>
<comment type="caution">
    <text evidence="2">The sequence shown here is derived from an EMBL/GenBank/DDBJ whole genome shotgun (WGS) entry which is preliminary data.</text>
</comment>
<dbReference type="OrthoDB" id="1115707at2"/>
<proteinExistence type="predicted"/>
<dbReference type="EMBL" id="QKZT01000007">
    <property type="protein sequence ID" value="PZX52620.1"/>
    <property type="molecule type" value="Genomic_DNA"/>
</dbReference>